<dbReference type="Proteomes" id="UP000829758">
    <property type="component" value="Chromosome"/>
</dbReference>
<accession>A0A9X1M4Z1</accession>
<keyword evidence="3 14" id="KW-1003">Cell membrane</keyword>
<dbReference type="AlphaFoldDB" id="A0A9X1M4Z1"/>
<dbReference type="InterPro" id="IPR016483">
    <property type="entry name" value="UCP006404_Pept_M50_CBS"/>
</dbReference>
<dbReference type="PIRSF" id="PIRSF006404">
    <property type="entry name" value="UCP006404_Pept_M50_CBS"/>
    <property type="match status" value="1"/>
</dbReference>
<evidence type="ECO:0000256" key="8">
    <source>
        <dbReference type="ARBA" id="ARBA00022801"/>
    </source>
</evidence>
<feature type="binding site" evidence="16">
    <location>
        <position position="75"/>
    </location>
    <ligand>
        <name>Zn(2+)</name>
        <dbReference type="ChEBI" id="CHEBI:29105"/>
        <note>catalytic</note>
    </ligand>
</feature>
<evidence type="ECO:0000256" key="15">
    <source>
        <dbReference type="PIRSR" id="PIRSR006404-1"/>
    </source>
</evidence>
<evidence type="ECO:0000256" key="14">
    <source>
        <dbReference type="PIRNR" id="PIRNR006404"/>
    </source>
</evidence>
<feature type="binding site" evidence="16">
    <location>
        <position position="79"/>
    </location>
    <ligand>
        <name>Zn(2+)</name>
        <dbReference type="ChEBI" id="CHEBI:29105"/>
        <note>catalytic</note>
    </ligand>
</feature>
<dbReference type="EMBL" id="CP094984">
    <property type="protein sequence ID" value="UON90750.1"/>
    <property type="molecule type" value="Genomic_DNA"/>
</dbReference>
<evidence type="ECO:0000256" key="10">
    <source>
        <dbReference type="ARBA" id="ARBA00022989"/>
    </source>
</evidence>
<evidence type="ECO:0000256" key="13">
    <source>
        <dbReference type="ARBA" id="ARBA00023136"/>
    </source>
</evidence>
<gene>
    <name evidence="18" type="ORF">LJ755_01870</name>
    <name evidence="19" type="ORF">MUK71_08815</name>
</gene>
<dbReference type="GO" id="GO:0006508">
    <property type="term" value="P:proteolysis"/>
    <property type="evidence" value="ECO:0007669"/>
    <property type="project" value="UniProtKB-KW"/>
</dbReference>
<organism evidence="18 21">
    <name type="scientific">Arthrobacter zhangbolii</name>
    <dbReference type="NCBI Taxonomy" id="2886936"/>
    <lineage>
        <taxon>Bacteria</taxon>
        <taxon>Bacillati</taxon>
        <taxon>Actinomycetota</taxon>
        <taxon>Actinomycetes</taxon>
        <taxon>Micrococcales</taxon>
        <taxon>Micrococcaceae</taxon>
        <taxon>Arthrobacter</taxon>
    </lineage>
</organism>
<dbReference type="GO" id="GO:0005886">
    <property type="term" value="C:plasma membrane"/>
    <property type="evidence" value="ECO:0007669"/>
    <property type="project" value="UniProtKB-SubCell"/>
</dbReference>
<name>A0A9X1M4Z1_9MICC</name>
<evidence type="ECO:0000259" key="17">
    <source>
        <dbReference type="Pfam" id="PF02163"/>
    </source>
</evidence>
<keyword evidence="6 14" id="KW-0479">Metal-binding</keyword>
<dbReference type="SUPFAM" id="SSF54631">
    <property type="entry name" value="CBS-domain pair"/>
    <property type="match status" value="1"/>
</dbReference>
<dbReference type="Pfam" id="PF02163">
    <property type="entry name" value="Peptidase_M50"/>
    <property type="match status" value="2"/>
</dbReference>
<dbReference type="Proteomes" id="UP001155145">
    <property type="component" value="Unassembled WGS sequence"/>
</dbReference>
<evidence type="ECO:0000256" key="7">
    <source>
        <dbReference type="ARBA" id="ARBA00022737"/>
    </source>
</evidence>
<evidence type="ECO:0000313" key="18">
    <source>
        <dbReference type="EMBL" id="MCC3271479.1"/>
    </source>
</evidence>
<keyword evidence="20" id="KW-1185">Reference proteome</keyword>
<comment type="subcellular location">
    <subcellularLocation>
        <location evidence="1 14">Cell membrane</location>
        <topology evidence="1 14">Multi-pass membrane protein</topology>
    </subcellularLocation>
</comment>
<protein>
    <recommendedName>
        <fullName evidence="14">Zinc metalloprotease</fullName>
    </recommendedName>
</protein>
<comment type="similarity">
    <text evidence="2 14">Belongs to the peptidase M50B family.</text>
</comment>
<feature type="transmembrane region" description="Helical" evidence="14">
    <location>
        <begin position="115"/>
        <end position="138"/>
    </location>
</feature>
<dbReference type="PANTHER" id="PTHR39188:SF3">
    <property type="entry name" value="STAGE IV SPORULATION PROTEIN FB"/>
    <property type="match status" value="1"/>
</dbReference>
<keyword evidence="11 14" id="KW-0482">Metalloprotease</keyword>
<evidence type="ECO:0000256" key="11">
    <source>
        <dbReference type="ARBA" id="ARBA00023049"/>
    </source>
</evidence>
<evidence type="ECO:0000256" key="6">
    <source>
        <dbReference type="ARBA" id="ARBA00022723"/>
    </source>
</evidence>
<keyword evidence="9 14" id="KW-0862">Zinc</keyword>
<evidence type="ECO:0000256" key="12">
    <source>
        <dbReference type="ARBA" id="ARBA00023122"/>
    </source>
</evidence>
<keyword evidence="13 14" id="KW-0472">Membrane</keyword>
<evidence type="ECO:0000256" key="3">
    <source>
        <dbReference type="ARBA" id="ARBA00022475"/>
    </source>
</evidence>
<feature type="binding site" evidence="16">
    <location>
        <position position="171"/>
    </location>
    <ligand>
        <name>Zn(2+)</name>
        <dbReference type="ChEBI" id="CHEBI:29105"/>
        <note>catalytic</note>
    </ligand>
</feature>
<evidence type="ECO:0000313" key="20">
    <source>
        <dbReference type="Proteomes" id="UP000829758"/>
    </source>
</evidence>
<evidence type="ECO:0000256" key="2">
    <source>
        <dbReference type="ARBA" id="ARBA00007931"/>
    </source>
</evidence>
<evidence type="ECO:0000313" key="21">
    <source>
        <dbReference type="Proteomes" id="UP001155145"/>
    </source>
</evidence>
<evidence type="ECO:0000256" key="9">
    <source>
        <dbReference type="ARBA" id="ARBA00022833"/>
    </source>
</evidence>
<dbReference type="GO" id="GO:0008237">
    <property type="term" value="F:metallopeptidase activity"/>
    <property type="evidence" value="ECO:0007669"/>
    <property type="project" value="UniProtKB-UniRule"/>
</dbReference>
<dbReference type="EMBL" id="JAJFZT010000001">
    <property type="protein sequence ID" value="MCC3271479.1"/>
    <property type="molecule type" value="Genomic_DNA"/>
</dbReference>
<feature type="active site" evidence="15">
    <location>
        <position position="76"/>
    </location>
</feature>
<evidence type="ECO:0000256" key="5">
    <source>
        <dbReference type="ARBA" id="ARBA00022692"/>
    </source>
</evidence>
<feature type="transmembrane region" description="Helical" evidence="14">
    <location>
        <begin position="196"/>
        <end position="215"/>
    </location>
</feature>
<evidence type="ECO:0000256" key="4">
    <source>
        <dbReference type="ARBA" id="ARBA00022670"/>
    </source>
</evidence>
<evidence type="ECO:0000256" key="16">
    <source>
        <dbReference type="PIRSR" id="PIRSR006404-2"/>
    </source>
</evidence>
<feature type="domain" description="Peptidase M50" evidence="17">
    <location>
        <begin position="147"/>
        <end position="204"/>
    </location>
</feature>
<keyword evidence="4 14" id="KW-0645">Protease</keyword>
<feature type="domain" description="Peptidase M50" evidence="17">
    <location>
        <begin position="65"/>
        <end position="137"/>
    </location>
</feature>
<evidence type="ECO:0000313" key="19">
    <source>
        <dbReference type="EMBL" id="UON90750.1"/>
    </source>
</evidence>
<proteinExistence type="inferred from homology"/>
<evidence type="ECO:0000256" key="1">
    <source>
        <dbReference type="ARBA" id="ARBA00004651"/>
    </source>
</evidence>
<keyword evidence="8 14" id="KW-0378">Hydrolase</keyword>
<feature type="transmembrane region" description="Helical" evidence="14">
    <location>
        <begin position="20"/>
        <end position="43"/>
    </location>
</feature>
<dbReference type="PANTHER" id="PTHR39188">
    <property type="entry name" value="MEMBRANE-ASSOCIATED ZINC METALLOPROTEASE M50B"/>
    <property type="match status" value="1"/>
</dbReference>
<keyword evidence="12" id="KW-0129">CBS domain</keyword>
<dbReference type="InterPro" id="IPR046342">
    <property type="entry name" value="CBS_dom_sf"/>
</dbReference>
<dbReference type="RefSeq" id="WP_227927797.1">
    <property type="nucleotide sequence ID" value="NZ_CP094984.1"/>
</dbReference>
<feature type="transmembrane region" description="Helical" evidence="14">
    <location>
        <begin position="144"/>
        <end position="165"/>
    </location>
</feature>
<keyword evidence="5 14" id="KW-0812">Transmembrane</keyword>
<reference evidence="18" key="1">
    <citation type="submission" date="2021-10" db="EMBL/GenBank/DDBJ databases">
        <title>Novel species in genus Arthrobacter.</title>
        <authorList>
            <person name="Liu Y."/>
        </authorList>
    </citation>
    <scope>NUCLEOTIDE SEQUENCE</scope>
    <source>
        <strain evidence="18">Zg-Y462</strain>
        <strain evidence="20">zg-Y462</strain>
    </source>
</reference>
<keyword evidence="7" id="KW-0677">Repeat</keyword>
<feature type="transmembrane region" description="Helical" evidence="14">
    <location>
        <begin position="49"/>
        <end position="74"/>
    </location>
</feature>
<keyword evidence="10 14" id="KW-1133">Transmembrane helix</keyword>
<feature type="transmembrane region" description="Helical" evidence="14">
    <location>
        <begin position="221"/>
        <end position="243"/>
    </location>
</feature>
<dbReference type="InterPro" id="IPR008915">
    <property type="entry name" value="Peptidase_M50"/>
</dbReference>
<dbReference type="CDD" id="cd06164">
    <property type="entry name" value="S2P-M50_SpoIVFB_CBS"/>
    <property type="match status" value="1"/>
</dbReference>
<dbReference type="GO" id="GO:0046872">
    <property type="term" value="F:metal ion binding"/>
    <property type="evidence" value="ECO:0007669"/>
    <property type="project" value="UniProtKB-UniRule"/>
</dbReference>
<sequence length="384" mass="39630">MSSTDPAGTGRREGIPLGSIAGVPIILAYSWFIIAALIVAVFGPQVRGAFPYLGIGAYAVAFGYALLLLLSVLAHEVAHALTARAYRWPTARIVLTLWGGHTQFGDLRSTPGRSLVVALAGPAANFVLAAIGFGVLQLVPAGSVGQLVTLIFVYANLLVAIFNVLPGLPLDGGRIVESAVWKATGSQERGTVAAGWAGRIIVVLLLAALFVPPYLRGESPSLSLVLVAALLCGFLWMGAGAAITNARMRLRLPQVSAEALMKPAVSLPAGSTAAVAAHLIREHPDAAVVITAPTGQPEAVVDRGALAQVPPEHSATVTVNAVSRPLAPGAYIPDAASGQELVQYLSKLTGGEYAVINREGRVVGLLHKAAVIAAMTGKPARPAR</sequence>
<comment type="cofactor">
    <cofactor evidence="14 16">
        <name>Zn(2+)</name>
        <dbReference type="ChEBI" id="CHEBI:29105"/>
    </cofactor>
    <text evidence="14 16">Binds 1 zinc ion per subunit.</text>
</comment>